<protein>
    <submittedName>
        <fullName evidence="1">Uncharacterized protein</fullName>
    </submittedName>
</protein>
<dbReference type="Proteomes" id="UP000438429">
    <property type="component" value="Unassembled WGS sequence"/>
</dbReference>
<name>A0A6A4TF33_SCOMX</name>
<gene>
    <name evidence="1" type="ORF">F2P81_002993</name>
</gene>
<evidence type="ECO:0000313" key="1">
    <source>
        <dbReference type="EMBL" id="KAF0043835.1"/>
    </source>
</evidence>
<proteinExistence type="predicted"/>
<sequence>MIAGPLRRQPRSALLALLSFRGRARPLPYTDTIKFILSEESADGAVKPVTRLSGSVSLHPSLILMSQNDGSTERSNEDKHRIRLLRQLDRIGSQSVVQLTDESQLQEVQSEEVHYEARH</sequence>
<evidence type="ECO:0000313" key="2">
    <source>
        <dbReference type="Proteomes" id="UP000438429"/>
    </source>
</evidence>
<organism evidence="1 2">
    <name type="scientific">Scophthalmus maximus</name>
    <name type="common">Turbot</name>
    <name type="synonym">Psetta maxima</name>
    <dbReference type="NCBI Taxonomy" id="52904"/>
    <lineage>
        <taxon>Eukaryota</taxon>
        <taxon>Metazoa</taxon>
        <taxon>Chordata</taxon>
        <taxon>Craniata</taxon>
        <taxon>Vertebrata</taxon>
        <taxon>Euteleostomi</taxon>
        <taxon>Actinopterygii</taxon>
        <taxon>Neopterygii</taxon>
        <taxon>Teleostei</taxon>
        <taxon>Neoteleostei</taxon>
        <taxon>Acanthomorphata</taxon>
        <taxon>Carangaria</taxon>
        <taxon>Pleuronectiformes</taxon>
        <taxon>Pleuronectoidei</taxon>
        <taxon>Scophthalmidae</taxon>
        <taxon>Scophthalmus</taxon>
    </lineage>
</organism>
<accession>A0A6A4TF33</accession>
<dbReference type="AlphaFoldDB" id="A0A6A4TF33"/>
<dbReference type="EMBL" id="VEVO01000003">
    <property type="protein sequence ID" value="KAF0043835.1"/>
    <property type="molecule type" value="Genomic_DNA"/>
</dbReference>
<reference evidence="1 2" key="1">
    <citation type="submission" date="2019-06" db="EMBL/GenBank/DDBJ databases">
        <title>Draft genomes of female and male turbot (Scophthalmus maximus).</title>
        <authorList>
            <person name="Xu H."/>
            <person name="Xu X.-W."/>
            <person name="Shao C."/>
            <person name="Chen S."/>
        </authorList>
    </citation>
    <scope>NUCLEOTIDE SEQUENCE [LARGE SCALE GENOMIC DNA]</scope>
    <source>
        <strain evidence="1">Ysfricsl-2016a</strain>
        <tissue evidence="1">Blood</tissue>
    </source>
</reference>
<comment type="caution">
    <text evidence="1">The sequence shown here is derived from an EMBL/GenBank/DDBJ whole genome shotgun (WGS) entry which is preliminary data.</text>
</comment>